<proteinExistence type="predicted"/>
<name>A0A0F9IDA4_9ZZZZ</name>
<organism evidence="1">
    <name type="scientific">marine sediment metagenome</name>
    <dbReference type="NCBI Taxonomy" id="412755"/>
    <lineage>
        <taxon>unclassified sequences</taxon>
        <taxon>metagenomes</taxon>
        <taxon>ecological metagenomes</taxon>
    </lineage>
</organism>
<gene>
    <name evidence="1" type="ORF">LCGC14_1593400</name>
</gene>
<protein>
    <submittedName>
        <fullName evidence="1">Uncharacterized protein</fullName>
    </submittedName>
</protein>
<reference evidence="1" key="1">
    <citation type="journal article" date="2015" name="Nature">
        <title>Complex archaea that bridge the gap between prokaryotes and eukaryotes.</title>
        <authorList>
            <person name="Spang A."/>
            <person name="Saw J.H."/>
            <person name="Jorgensen S.L."/>
            <person name="Zaremba-Niedzwiedzka K."/>
            <person name="Martijn J."/>
            <person name="Lind A.E."/>
            <person name="van Eijk R."/>
            <person name="Schleper C."/>
            <person name="Guy L."/>
            <person name="Ettema T.J."/>
        </authorList>
    </citation>
    <scope>NUCLEOTIDE SEQUENCE</scope>
</reference>
<evidence type="ECO:0000313" key="1">
    <source>
        <dbReference type="EMBL" id="KKM25591.1"/>
    </source>
</evidence>
<accession>A0A0F9IDA4</accession>
<dbReference type="AlphaFoldDB" id="A0A0F9IDA4"/>
<dbReference type="EMBL" id="LAZR01012685">
    <property type="protein sequence ID" value="KKM25591.1"/>
    <property type="molecule type" value="Genomic_DNA"/>
</dbReference>
<comment type="caution">
    <text evidence="1">The sequence shown here is derived from an EMBL/GenBank/DDBJ whole genome shotgun (WGS) entry which is preliminary data.</text>
</comment>
<sequence length="97" mass="11535">YISHPTRTEDEELKRTKLIIPHKLDYQCDFLMDDLCATTRKDIEEAIDQTVEDPRQRARKEFNHPRDSVMSLIYAIIADTNYDSGRYAIFGTRKRKR</sequence>
<feature type="non-terminal residue" evidence="1">
    <location>
        <position position="1"/>
    </location>
</feature>